<dbReference type="Pfam" id="PF04055">
    <property type="entry name" value="Radical_SAM"/>
    <property type="match status" value="1"/>
</dbReference>
<evidence type="ECO:0000256" key="2">
    <source>
        <dbReference type="ARBA" id="ARBA00023004"/>
    </source>
</evidence>
<dbReference type="CDD" id="cd01335">
    <property type="entry name" value="Radical_SAM"/>
    <property type="match status" value="1"/>
</dbReference>
<feature type="domain" description="Radical SAM core" evidence="5">
    <location>
        <begin position="95"/>
        <end position="247"/>
    </location>
</feature>
<dbReference type="InterPro" id="IPR040086">
    <property type="entry name" value="MJ0683-like"/>
</dbReference>
<proteinExistence type="predicted"/>
<dbReference type="SFLD" id="SFLDS00029">
    <property type="entry name" value="Radical_SAM"/>
    <property type="match status" value="1"/>
</dbReference>
<evidence type="ECO:0000259" key="5">
    <source>
        <dbReference type="Pfam" id="PF04055"/>
    </source>
</evidence>
<dbReference type="InterPro" id="IPR007197">
    <property type="entry name" value="rSAM"/>
</dbReference>
<comment type="caution">
    <text evidence="6">The sequence shown here is derived from an EMBL/GenBank/DDBJ whole genome shotgun (WGS) entry which is preliminary data.</text>
</comment>
<keyword evidence="3" id="KW-0411">Iron-sulfur</keyword>
<organism evidence="6 7">
    <name type="scientific">Undibacterium squillarum</name>
    <dbReference type="NCBI Taxonomy" id="1131567"/>
    <lineage>
        <taxon>Bacteria</taxon>
        <taxon>Pseudomonadati</taxon>
        <taxon>Pseudomonadota</taxon>
        <taxon>Betaproteobacteria</taxon>
        <taxon>Burkholderiales</taxon>
        <taxon>Oxalobacteraceae</taxon>
        <taxon>Undibacterium</taxon>
    </lineage>
</organism>
<gene>
    <name evidence="6" type="ORF">GCM10010946_09250</name>
</gene>
<dbReference type="PANTHER" id="PTHR43432">
    <property type="entry name" value="SLR0285 PROTEIN"/>
    <property type="match status" value="1"/>
</dbReference>
<evidence type="ECO:0000313" key="7">
    <source>
        <dbReference type="Proteomes" id="UP000653343"/>
    </source>
</evidence>
<keyword evidence="1" id="KW-0479">Metal-binding</keyword>
<reference evidence="7" key="1">
    <citation type="journal article" date="2019" name="Int. J. Syst. Evol. Microbiol.">
        <title>The Global Catalogue of Microorganisms (GCM) 10K type strain sequencing project: providing services to taxonomists for standard genome sequencing and annotation.</title>
        <authorList>
            <consortium name="The Broad Institute Genomics Platform"/>
            <consortium name="The Broad Institute Genome Sequencing Center for Infectious Disease"/>
            <person name="Wu L."/>
            <person name="Ma J."/>
        </authorList>
    </citation>
    <scope>NUCLEOTIDE SEQUENCE [LARGE SCALE GENOMIC DNA]</scope>
    <source>
        <strain evidence="7">KCTC 23917</strain>
    </source>
</reference>
<name>A0ABQ2XUK1_9BURK</name>
<evidence type="ECO:0000256" key="1">
    <source>
        <dbReference type="ARBA" id="ARBA00022723"/>
    </source>
</evidence>
<evidence type="ECO:0000313" key="6">
    <source>
        <dbReference type="EMBL" id="GGX34249.1"/>
    </source>
</evidence>
<evidence type="ECO:0000256" key="4">
    <source>
        <dbReference type="SAM" id="MobiDB-lite"/>
    </source>
</evidence>
<sequence>MSRKIRTFIRIAEPAEPLVQVALHATKGRGAIGNIAHRFHQQQRSAEDDGWQHPLSDIDSEDSERSLKTQVQAVQAKTILSRNQSPDLPFSVSLNPYQGCEHGCIYCYARPSHSYLELSPGLDFETRLFAKTNAAELLTKTLLKPGYQPEPIAVGVNTDAYQPCEREFGITRQVLEVLHRSRHPVAMITKSSLIERDIGLLADLAAQQKATAAITLTTLDADLARILEPRATTPARRLRTIRAQRRRHPGLCKHCAGHSFHHRAGSGKSDRSRRRCRCAQCGLHRAAFAAGTESLVSGMAANALS</sequence>
<protein>
    <recommendedName>
        <fullName evidence="5">Radical SAM core domain-containing protein</fullName>
    </recommendedName>
</protein>
<dbReference type="EMBL" id="BMYU01000002">
    <property type="protein sequence ID" value="GGX34249.1"/>
    <property type="molecule type" value="Genomic_DNA"/>
</dbReference>
<dbReference type="Gene3D" id="3.80.30.30">
    <property type="match status" value="1"/>
</dbReference>
<dbReference type="PANTHER" id="PTHR43432:SF3">
    <property type="entry name" value="SLR0285 PROTEIN"/>
    <property type="match status" value="1"/>
</dbReference>
<evidence type="ECO:0000256" key="3">
    <source>
        <dbReference type="ARBA" id="ARBA00023014"/>
    </source>
</evidence>
<accession>A0ABQ2XUK1</accession>
<keyword evidence="7" id="KW-1185">Reference proteome</keyword>
<keyword evidence="2" id="KW-0408">Iron</keyword>
<dbReference type="SFLD" id="SFLDG01084">
    <property type="entry name" value="Uncharacterised_Radical_SAM_Su"/>
    <property type="match status" value="1"/>
</dbReference>
<feature type="region of interest" description="Disordered" evidence="4">
    <location>
        <begin position="42"/>
        <end position="64"/>
    </location>
</feature>
<dbReference type="Proteomes" id="UP000653343">
    <property type="component" value="Unassembled WGS sequence"/>
</dbReference>